<feature type="transmembrane region" description="Helical" evidence="3">
    <location>
        <begin position="392"/>
        <end position="410"/>
    </location>
</feature>
<feature type="transmembrane region" description="Helical" evidence="3">
    <location>
        <begin position="587"/>
        <end position="604"/>
    </location>
</feature>
<evidence type="ECO:0000256" key="1">
    <source>
        <dbReference type="SAM" id="Coils"/>
    </source>
</evidence>
<evidence type="ECO:0000256" key="2">
    <source>
        <dbReference type="SAM" id="MobiDB-lite"/>
    </source>
</evidence>
<comment type="caution">
    <text evidence="4">The sequence shown here is derived from an EMBL/GenBank/DDBJ whole genome shotgun (WGS) entry which is preliminary data.</text>
</comment>
<name>A0A0D8J4E6_9FIRM</name>
<feature type="transmembrane region" description="Helical" evidence="3">
    <location>
        <begin position="894"/>
        <end position="913"/>
    </location>
</feature>
<dbReference type="AlphaFoldDB" id="A0A0D8J4E6"/>
<feature type="compositionally biased region" description="Low complexity" evidence="2">
    <location>
        <begin position="166"/>
        <end position="176"/>
    </location>
</feature>
<evidence type="ECO:0000313" key="5">
    <source>
        <dbReference type="Proteomes" id="UP000032483"/>
    </source>
</evidence>
<feature type="transmembrane region" description="Helical" evidence="3">
    <location>
        <begin position="467"/>
        <end position="484"/>
    </location>
</feature>
<keyword evidence="1" id="KW-0175">Coiled coil</keyword>
<reference evidence="4" key="1">
    <citation type="submission" date="2015-02" db="EMBL/GenBank/DDBJ databases">
        <title>A novel member of the family Ruminococcaceae isolated from human feces.</title>
        <authorList>
            <person name="Shkoporov A.N."/>
            <person name="Chaplin A.V."/>
            <person name="Motuzova O.V."/>
            <person name="Kafarskaia L.I."/>
            <person name="Khokhlova E.V."/>
            <person name="Efimov B.A."/>
        </authorList>
    </citation>
    <scope>NUCLEOTIDE SEQUENCE [LARGE SCALE GENOMIC DNA]</scope>
    <source>
        <strain evidence="4">585-1</strain>
    </source>
</reference>
<accession>A0A0D8J4E6</accession>
<sequence>MSDQKPHITASELDHILEQVQKKRADAPAAARPAQSSDADLDAILSELGVGTGKKRAPVEPILLPVPEFAHEKNDPLPEIPQPAPEKAPEPAAEPEPEPALVEDEVPTVELPDIKAYSEAEAQKQAEERARIMEEARREAENTLHSAAGEAVLSAAREAVLRRGSQPAQEQEQAAPVTGNNLFGEVDDRFRDFFATAVIDDPTLGESGRRKKEKSGFWAKLFAKKEEEEFEDEFAQGEAGEYYEAALEEGYTGEFDAIRPEQCIPGAPVPGRADAPEQGAPGANGRTFGSTLDLDVPQANPQDTPAPMSASFLARAIARADTFDLGAARKRRDTRAMDIDIPLDGDGTGEYEPLRRKNSGALAPEEEIGEYNRLSDAPAVAQELASMRQTRLARTVLTGVLTLFLLYLGLSARTGWLPPIGVLDPHTAPLTYLVTNFVLLAVAAFSSITTLGAGLRGLALQPTSDSFTALAVVGAALQNAALLFDAKNFDPEAVTLFAPVAALLLCGNALGKWLQIRAVCANFALASSGEEHAAAFLLEKEQLAKRLCDGLGEPEPRLLLNRPTALVKGFLRQSFSPRAADAVVQKLCWGLGGAALVCAVVAGVKGGGVISALSGLAAALSLSAPLAATLVYALPTSLMQQATSRCGAVVPGPSAVETLGSANTVLLSARELFPAGSVRLHGIKTFEKERIDIAILYAASLLSPSCETLRGVFMGMLDNNEKLLAGVENASVEIGYGFTGWIEHRRVLLGSREMMKRHDIEVPSLDYERKYTKNGQRSPIYLAVAGKLFGMFLVSYRPDRRAAETLDSLAQSGISVLVQADDFNITAPLVAATYGIPEGTVKVLSQHEQDALETELAYRPESEGVMMHTGACASFLGGMRAAARAAAGERLAGVVQTAAVALGAVLSVALGFYEGLTGLSLGTVLAYQLVWCAIIASVPFAKKP</sequence>
<organism evidence="4 5">
    <name type="scientific">Ruthenibacterium lactatiformans</name>
    <dbReference type="NCBI Taxonomy" id="1550024"/>
    <lineage>
        <taxon>Bacteria</taxon>
        <taxon>Bacillati</taxon>
        <taxon>Bacillota</taxon>
        <taxon>Clostridia</taxon>
        <taxon>Eubacteriales</taxon>
        <taxon>Oscillospiraceae</taxon>
        <taxon>Ruthenibacterium</taxon>
    </lineage>
</organism>
<dbReference type="EMBL" id="JXXK01000005">
    <property type="protein sequence ID" value="KJF40688.1"/>
    <property type="molecule type" value="Genomic_DNA"/>
</dbReference>
<gene>
    <name evidence="4" type="ORF">TQ39_05630</name>
</gene>
<dbReference type="GO" id="GO:0000166">
    <property type="term" value="F:nucleotide binding"/>
    <property type="evidence" value="ECO:0007669"/>
    <property type="project" value="InterPro"/>
</dbReference>
<dbReference type="InterPro" id="IPR023214">
    <property type="entry name" value="HAD_sf"/>
</dbReference>
<dbReference type="Gene3D" id="3.40.50.1000">
    <property type="entry name" value="HAD superfamily/HAD-like"/>
    <property type="match status" value="1"/>
</dbReference>
<keyword evidence="5" id="KW-1185">Reference proteome</keyword>
<keyword evidence="3" id="KW-0472">Membrane</keyword>
<dbReference type="RefSeq" id="WP_050004832.1">
    <property type="nucleotide sequence ID" value="NZ_CAUBPW010000042.1"/>
</dbReference>
<feature type="transmembrane region" description="Helical" evidence="3">
    <location>
        <begin position="610"/>
        <end position="634"/>
    </location>
</feature>
<feature type="region of interest" description="Disordered" evidence="2">
    <location>
        <begin position="161"/>
        <end position="182"/>
    </location>
</feature>
<feature type="transmembrane region" description="Helical" evidence="3">
    <location>
        <begin position="430"/>
        <end position="455"/>
    </location>
</feature>
<evidence type="ECO:0000256" key="3">
    <source>
        <dbReference type="SAM" id="Phobius"/>
    </source>
</evidence>
<dbReference type="GeneID" id="42856104"/>
<evidence type="ECO:0000313" key="4">
    <source>
        <dbReference type="EMBL" id="KJF40688.1"/>
    </source>
</evidence>
<keyword evidence="3" id="KW-1133">Transmembrane helix</keyword>
<feature type="region of interest" description="Disordered" evidence="2">
    <location>
        <begin position="68"/>
        <end position="104"/>
    </location>
</feature>
<protein>
    <submittedName>
        <fullName evidence="4">Uncharacterized protein</fullName>
    </submittedName>
</protein>
<dbReference type="InterPro" id="IPR023299">
    <property type="entry name" value="ATPase_P-typ_cyto_dom_N"/>
</dbReference>
<feature type="transmembrane region" description="Helical" evidence="3">
    <location>
        <begin position="496"/>
        <end position="514"/>
    </location>
</feature>
<dbReference type="Gene3D" id="3.40.1110.10">
    <property type="entry name" value="Calcium-transporting ATPase, cytoplasmic domain N"/>
    <property type="match status" value="1"/>
</dbReference>
<feature type="compositionally biased region" description="Acidic residues" evidence="2">
    <location>
        <begin position="93"/>
        <end position="104"/>
    </location>
</feature>
<proteinExistence type="predicted"/>
<feature type="coiled-coil region" evidence="1">
    <location>
        <begin position="119"/>
        <end position="150"/>
    </location>
</feature>
<feature type="transmembrane region" description="Helical" evidence="3">
    <location>
        <begin position="919"/>
        <end position="941"/>
    </location>
</feature>
<keyword evidence="3" id="KW-0812">Transmembrane</keyword>
<dbReference type="Proteomes" id="UP000032483">
    <property type="component" value="Unassembled WGS sequence"/>
</dbReference>